<name>A0A2V3J4M0_9FLOR</name>
<evidence type="ECO:0000313" key="1">
    <source>
        <dbReference type="EMBL" id="PXF49335.1"/>
    </source>
</evidence>
<dbReference type="AlphaFoldDB" id="A0A2V3J4M0"/>
<gene>
    <name evidence="1" type="ORF">BWQ96_00909</name>
</gene>
<comment type="caution">
    <text evidence="1">The sequence shown here is derived from an EMBL/GenBank/DDBJ whole genome shotgun (WGS) entry which is preliminary data.</text>
</comment>
<keyword evidence="2" id="KW-1185">Reference proteome</keyword>
<dbReference type="Proteomes" id="UP000247409">
    <property type="component" value="Unassembled WGS sequence"/>
</dbReference>
<evidence type="ECO:0000313" key="2">
    <source>
        <dbReference type="Proteomes" id="UP000247409"/>
    </source>
</evidence>
<protein>
    <submittedName>
        <fullName evidence="1">Uncharacterized protein</fullName>
    </submittedName>
</protein>
<organism evidence="1 2">
    <name type="scientific">Gracilariopsis chorda</name>
    <dbReference type="NCBI Taxonomy" id="448386"/>
    <lineage>
        <taxon>Eukaryota</taxon>
        <taxon>Rhodophyta</taxon>
        <taxon>Florideophyceae</taxon>
        <taxon>Rhodymeniophycidae</taxon>
        <taxon>Gracilariales</taxon>
        <taxon>Gracilariaceae</taxon>
        <taxon>Gracilariopsis</taxon>
    </lineage>
</organism>
<reference evidence="1 2" key="1">
    <citation type="journal article" date="2018" name="Mol. Biol. Evol.">
        <title>Analysis of the draft genome of the red seaweed Gracilariopsis chorda provides insights into genome size evolution in Rhodophyta.</title>
        <authorList>
            <person name="Lee J."/>
            <person name="Yang E.C."/>
            <person name="Graf L."/>
            <person name="Yang J.H."/>
            <person name="Qiu H."/>
            <person name="Zel Zion U."/>
            <person name="Chan C.X."/>
            <person name="Stephens T.G."/>
            <person name="Weber A.P.M."/>
            <person name="Boo G.H."/>
            <person name="Boo S.M."/>
            <person name="Kim K.M."/>
            <person name="Shin Y."/>
            <person name="Jung M."/>
            <person name="Lee S.J."/>
            <person name="Yim H.S."/>
            <person name="Lee J.H."/>
            <person name="Bhattacharya D."/>
            <person name="Yoon H.S."/>
        </authorList>
    </citation>
    <scope>NUCLEOTIDE SEQUENCE [LARGE SCALE GENOMIC DNA]</scope>
    <source>
        <strain evidence="1 2">SKKU-2015</strain>
        <tissue evidence="1">Whole body</tissue>
    </source>
</reference>
<accession>A0A2V3J4M0</accession>
<dbReference type="OrthoDB" id="10542520at2759"/>
<proteinExistence type="predicted"/>
<sequence>MGVARSDIMAHAPLAWCLVAPSATPSSASFAAPRCALTPPTDARKRAVAAVALAASASILLSLGAAPQCEAAIIQQPPCYKGDGPGCEASASENALIHKLLEQSRAKREQNDNTMLEKYWKQGYGDYFSYGFNKQLVRDQHGKWSLVDPDDVPSRVQRRIEQLMKRPK</sequence>
<dbReference type="EMBL" id="NBIV01000006">
    <property type="protein sequence ID" value="PXF49335.1"/>
    <property type="molecule type" value="Genomic_DNA"/>
</dbReference>